<dbReference type="eggNOG" id="ENOG5032XYX">
    <property type="taxonomic scope" value="Bacteria"/>
</dbReference>
<gene>
    <name evidence="2" type="ordered locus">Halhy_1649</name>
</gene>
<accession>F4L0Q6</accession>
<name>F4L0Q6_HALH1</name>
<dbReference type="KEGG" id="hhy:Halhy_1649"/>
<dbReference type="Proteomes" id="UP000008461">
    <property type="component" value="Chromosome"/>
</dbReference>
<dbReference type="PROSITE" id="PS51257">
    <property type="entry name" value="PROKAR_LIPOPROTEIN"/>
    <property type="match status" value="1"/>
</dbReference>
<feature type="signal peptide" evidence="1">
    <location>
        <begin position="1"/>
        <end position="19"/>
    </location>
</feature>
<evidence type="ECO:0000313" key="3">
    <source>
        <dbReference type="Proteomes" id="UP000008461"/>
    </source>
</evidence>
<evidence type="ECO:0000313" key="2">
    <source>
        <dbReference type="EMBL" id="AEE49538.1"/>
    </source>
</evidence>
<dbReference type="HOGENOM" id="CLU_2083153_0_0_10"/>
<reference key="2">
    <citation type="submission" date="2011-04" db="EMBL/GenBank/DDBJ databases">
        <title>Complete sequence of chromosome of Haliscomenobacter hydrossis DSM 1100.</title>
        <authorList>
            <consortium name="US DOE Joint Genome Institute (JGI-PGF)"/>
            <person name="Lucas S."/>
            <person name="Han J."/>
            <person name="Lapidus A."/>
            <person name="Bruce D."/>
            <person name="Goodwin L."/>
            <person name="Pitluck S."/>
            <person name="Peters L."/>
            <person name="Kyrpides N."/>
            <person name="Mavromatis K."/>
            <person name="Ivanova N."/>
            <person name="Ovchinnikova G."/>
            <person name="Pagani I."/>
            <person name="Daligault H."/>
            <person name="Detter J.C."/>
            <person name="Han C."/>
            <person name="Land M."/>
            <person name="Hauser L."/>
            <person name="Markowitz V."/>
            <person name="Cheng J.-F."/>
            <person name="Hugenholtz P."/>
            <person name="Woyke T."/>
            <person name="Wu D."/>
            <person name="Verbarg S."/>
            <person name="Frueling A."/>
            <person name="Brambilla E."/>
            <person name="Klenk H.-P."/>
            <person name="Eisen J.A."/>
        </authorList>
    </citation>
    <scope>NUCLEOTIDE SEQUENCE</scope>
    <source>
        <strain>DSM 1100</strain>
    </source>
</reference>
<dbReference type="AlphaFoldDB" id="F4L0Q6"/>
<evidence type="ECO:0000256" key="1">
    <source>
        <dbReference type="SAM" id="SignalP"/>
    </source>
</evidence>
<sequence>MKKIIITLFCGFSAFFMVSCGIFGSLTSTTTIGPQNSFVLGNNQHGAFSVDLKNISPNPLNIHLAPVNGGTHSPLVVQPNQKASLKVDRNTAVVIANQFNENANVELKVHGDTGLSMGYKN</sequence>
<protein>
    <recommendedName>
        <fullName evidence="4">Lipoprotein</fullName>
    </recommendedName>
</protein>
<dbReference type="OrthoDB" id="1362719at2"/>
<dbReference type="RefSeq" id="WP_013764092.1">
    <property type="nucleotide sequence ID" value="NC_015510.1"/>
</dbReference>
<keyword evidence="1" id="KW-0732">Signal</keyword>
<reference evidence="2 3" key="1">
    <citation type="journal article" date="2011" name="Stand. Genomic Sci.">
        <title>Complete genome sequence of Haliscomenobacter hydrossis type strain (O).</title>
        <authorList>
            <consortium name="US DOE Joint Genome Institute (JGI-PGF)"/>
            <person name="Daligault H."/>
            <person name="Lapidus A."/>
            <person name="Zeytun A."/>
            <person name="Nolan M."/>
            <person name="Lucas S."/>
            <person name="Del Rio T.G."/>
            <person name="Tice H."/>
            <person name="Cheng J.F."/>
            <person name="Tapia R."/>
            <person name="Han C."/>
            <person name="Goodwin L."/>
            <person name="Pitluck S."/>
            <person name="Liolios K."/>
            <person name="Pagani I."/>
            <person name="Ivanova N."/>
            <person name="Huntemann M."/>
            <person name="Mavromatis K."/>
            <person name="Mikhailova N."/>
            <person name="Pati A."/>
            <person name="Chen A."/>
            <person name="Palaniappan K."/>
            <person name="Land M."/>
            <person name="Hauser L."/>
            <person name="Brambilla E.M."/>
            <person name="Rohde M."/>
            <person name="Verbarg S."/>
            <person name="Goker M."/>
            <person name="Bristow J."/>
            <person name="Eisen J.A."/>
            <person name="Markowitz V."/>
            <person name="Hugenholtz P."/>
            <person name="Kyrpides N.C."/>
            <person name="Klenk H.P."/>
            <person name="Woyke T."/>
        </authorList>
    </citation>
    <scope>NUCLEOTIDE SEQUENCE [LARGE SCALE GENOMIC DNA]</scope>
    <source>
        <strain evidence="3">ATCC 27775 / DSM 1100 / LMG 10767 / O</strain>
    </source>
</reference>
<organism evidence="2 3">
    <name type="scientific">Haliscomenobacter hydrossis (strain ATCC 27775 / DSM 1100 / LMG 10767 / O)</name>
    <dbReference type="NCBI Taxonomy" id="760192"/>
    <lineage>
        <taxon>Bacteria</taxon>
        <taxon>Pseudomonadati</taxon>
        <taxon>Bacteroidota</taxon>
        <taxon>Saprospiria</taxon>
        <taxon>Saprospirales</taxon>
        <taxon>Haliscomenobacteraceae</taxon>
        <taxon>Haliscomenobacter</taxon>
    </lineage>
</organism>
<evidence type="ECO:0008006" key="4">
    <source>
        <dbReference type="Google" id="ProtNLM"/>
    </source>
</evidence>
<dbReference type="EMBL" id="CP002691">
    <property type="protein sequence ID" value="AEE49538.1"/>
    <property type="molecule type" value="Genomic_DNA"/>
</dbReference>
<feature type="chain" id="PRO_5003310509" description="Lipoprotein" evidence="1">
    <location>
        <begin position="20"/>
        <end position="121"/>
    </location>
</feature>
<proteinExistence type="predicted"/>
<dbReference type="STRING" id="760192.Halhy_1649"/>
<keyword evidence="3" id="KW-1185">Reference proteome</keyword>